<dbReference type="Pfam" id="PF04655">
    <property type="entry name" value="APH_6_hur"/>
    <property type="match status" value="1"/>
</dbReference>
<evidence type="ECO:0000313" key="1">
    <source>
        <dbReference type="EMBL" id="QIS10296.1"/>
    </source>
</evidence>
<dbReference type="GO" id="GO:0019748">
    <property type="term" value="P:secondary metabolic process"/>
    <property type="evidence" value="ECO:0007669"/>
    <property type="project" value="InterPro"/>
</dbReference>
<dbReference type="RefSeq" id="WP_167473295.1">
    <property type="nucleotide sequence ID" value="NZ_CP046172.1"/>
</dbReference>
<organism evidence="1 2">
    <name type="scientific">Nocardia arthritidis</name>
    <dbReference type="NCBI Taxonomy" id="228602"/>
    <lineage>
        <taxon>Bacteria</taxon>
        <taxon>Bacillati</taxon>
        <taxon>Actinomycetota</taxon>
        <taxon>Actinomycetes</taxon>
        <taxon>Mycobacteriales</taxon>
        <taxon>Nocardiaceae</taxon>
        <taxon>Nocardia</taxon>
    </lineage>
</organism>
<accession>A0A6G9YB58</accession>
<keyword evidence="2" id="KW-1185">Reference proteome</keyword>
<reference evidence="1 2" key="1">
    <citation type="journal article" date="2019" name="ACS Chem. Biol.">
        <title>Identification and Mobilization of a Cryptic Antibiotic Biosynthesis Gene Locus from a Human-Pathogenic Nocardia Isolate.</title>
        <authorList>
            <person name="Herisse M."/>
            <person name="Ishida K."/>
            <person name="Porter J.L."/>
            <person name="Howden B."/>
            <person name="Hertweck C."/>
            <person name="Stinear T.P."/>
            <person name="Pidot S.J."/>
        </authorList>
    </citation>
    <scope>NUCLEOTIDE SEQUENCE [LARGE SCALE GENOMIC DNA]</scope>
    <source>
        <strain evidence="1 2">AUSMDU00012717</strain>
    </source>
</reference>
<dbReference type="EMBL" id="CP046172">
    <property type="protein sequence ID" value="QIS10296.1"/>
    <property type="molecule type" value="Genomic_DNA"/>
</dbReference>
<protein>
    <submittedName>
        <fullName evidence="1">Phosphotransferase</fullName>
    </submittedName>
</protein>
<proteinExistence type="predicted"/>
<name>A0A6G9YB58_9NOCA</name>
<dbReference type="InterPro" id="IPR011009">
    <property type="entry name" value="Kinase-like_dom_sf"/>
</dbReference>
<dbReference type="SUPFAM" id="SSF56112">
    <property type="entry name" value="Protein kinase-like (PK-like)"/>
    <property type="match status" value="1"/>
</dbReference>
<dbReference type="Proteomes" id="UP000503540">
    <property type="component" value="Chromosome"/>
</dbReference>
<dbReference type="Gene3D" id="3.90.1200.10">
    <property type="match status" value="1"/>
</dbReference>
<dbReference type="GO" id="GO:0016773">
    <property type="term" value="F:phosphotransferase activity, alcohol group as acceptor"/>
    <property type="evidence" value="ECO:0007669"/>
    <property type="project" value="InterPro"/>
</dbReference>
<dbReference type="InterPro" id="IPR006748">
    <property type="entry name" value="NH2Glyco/OHUrea_AB-resist_kin"/>
</dbReference>
<evidence type="ECO:0000313" key="2">
    <source>
        <dbReference type="Proteomes" id="UP000503540"/>
    </source>
</evidence>
<dbReference type="AlphaFoldDB" id="A0A6G9YB58"/>
<sequence>MIDIPDEFARETVLRERESGQAWLDALPGLVDELLQRWSCTPDGPIMHGHVGIVVPVQHPDLPAAVVKVSFPHPGNVHEPDAFTVWNGRGAVHLYARDDDRFAMLLERSGHATLAEVTDFDQAVTALGELSRQLSVDAPAGLPRISDMVTDWEHEIRTTAAELGNPLPRAVVDAALATLRELGPDQPETLVHGDLSDSNVLIGGREHLMAIDPKGYVGDPAYDTATVIRSRRFAPLLFTPDPEANLLRGLDMYCDAADIDRDRGRRWAQARAVRSALWGRQHGDPDWIIQATDQLAGILT</sequence>
<keyword evidence="1" id="KW-0808">Transferase</keyword>
<dbReference type="KEGG" id="nah:F5544_12025"/>
<gene>
    <name evidence="1" type="ORF">F5544_12025</name>
</gene>